<dbReference type="SUPFAM" id="SSF54593">
    <property type="entry name" value="Glyoxalase/Bleomycin resistance protein/Dihydroxybiphenyl dioxygenase"/>
    <property type="match status" value="1"/>
</dbReference>
<evidence type="ECO:0000259" key="2">
    <source>
        <dbReference type="Pfam" id="PF18029"/>
    </source>
</evidence>
<feature type="region of interest" description="Disordered" evidence="1">
    <location>
        <begin position="183"/>
        <end position="204"/>
    </location>
</feature>
<gene>
    <name evidence="3" type="ORF">NCTC7807_01850</name>
</gene>
<name>A0A380NB26_STRGR</name>
<evidence type="ECO:0000256" key="1">
    <source>
        <dbReference type="SAM" id="MobiDB-lite"/>
    </source>
</evidence>
<reference evidence="3 4" key="1">
    <citation type="submission" date="2018-06" db="EMBL/GenBank/DDBJ databases">
        <authorList>
            <consortium name="Pathogen Informatics"/>
            <person name="Doyle S."/>
        </authorList>
    </citation>
    <scope>NUCLEOTIDE SEQUENCE [LARGE SCALE GENOMIC DNA]</scope>
    <source>
        <strain evidence="3 4">NCTC7807</strain>
    </source>
</reference>
<dbReference type="Gene3D" id="3.10.180.10">
    <property type="entry name" value="2,3-Dihydroxybiphenyl 1,2-Dioxygenase, domain 1"/>
    <property type="match status" value="2"/>
</dbReference>
<protein>
    <recommendedName>
        <fullName evidence="2">Glyoxalase-like domain-containing protein</fullName>
    </recommendedName>
</protein>
<dbReference type="AlphaFoldDB" id="A0A380NB26"/>
<dbReference type="Pfam" id="PF18029">
    <property type="entry name" value="Glyoxalase_6"/>
    <property type="match status" value="1"/>
</dbReference>
<organism evidence="3 4">
    <name type="scientific">Streptomyces griseus</name>
    <dbReference type="NCBI Taxonomy" id="1911"/>
    <lineage>
        <taxon>Bacteria</taxon>
        <taxon>Bacillati</taxon>
        <taxon>Actinomycetota</taxon>
        <taxon>Actinomycetes</taxon>
        <taxon>Kitasatosporales</taxon>
        <taxon>Streptomycetaceae</taxon>
        <taxon>Streptomyces</taxon>
    </lineage>
</organism>
<dbReference type="InterPro" id="IPR041581">
    <property type="entry name" value="Glyoxalase_6"/>
</dbReference>
<dbReference type="InterPro" id="IPR029068">
    <property type="entry name" value="Glyas_Bleomycin-R_OHBP_Dase"/>
</dbReference>
<accession>A0A380NB26</accession>
<proteinExistence type="predicted"/>
<feature type="domain" description="Glyoxalase-like" evidence="2">
    <location>
        <begin position="18"/>
        <end position="119"/>
    </location>
</feature>
<dbReference type="EMBL" id="UHID01000005">
    <property type="protein sequence ID" value="SUP34791.1"/>
    <property type="molecule type" value="Genomic_DNA"/>
</dbReference>
<dbReference type="Proteomes" id="UP000254150">
    <property type="component" value="Unassembled WGS sequence"/>
</dbReference>
<sequence>MPPPPSAPPPAIRWTHVFADRPRPREEAVRAFWAAVTGSTVSPARGERGEFATFLPPGTAGPSVKHRTVADGSGWAHVDLCVEGVPGFVRHAVRAGAEVVSEERGLSVLRSPAGLGLRVVRWAGERTPPPVVDDERLDQICLDIGPAAHDRELAFWAAVTGWRAAPTTQPEFHRLRPPPDCPCGSSCSGSTTSSRPAPTSTWPC</sequence>
<evidence type="ECO:0000313" key="3">
    <source>
        <dbReference type="EMBL" id="SUP34791.1"/>
    </source>
</evidence>
<evidence type="ECO:0000313" key="4">
    <source>
        <dbReference type="Proteomes" id="UP000254150"/>
    </source>
</evidence>